<dbReference type="Pfam" id="PF00925">
    <property type="entry name" value="GTP_cyclohydro2"/>
    <property type="match status" value="1"/>
</dbReference>
<evidence type="ECO:0000256" key="6">
    <source>
        <dbReference type="ARBA" id="ARBA00022619"/>
    </source>
</evidence>
<dbReference type="GO" id="GO:0000287">
    <property type="term" value="F:magnesium ion binding"/>
    <property type="evidence" value="ECO:0007669"/>
    <property type="project" value="UniProtKB-UniRule"/>
</dbReference>
<comment type="subunit">
    <text evidence="11">Homodimer.</text>
</comment>
<evidence type="ECO:0000256" key="5">
    <source>
        <dbReference type="ARBA" id="ARBA00005520"/>
    </source>
</evidence>
<dbReference type="AlphaFoldDB" id="L7VZT5"/>
<comment type="pathway">
    <text evidence="4 11">Cofactor biosynthesis; riboflavin biosynthesis; 2-hydroxy-3-oxobutyl phosphate from D-ribulose 5-phosphate: step 1/1.</text>
</comment>
<protein>
    <recommendedName>
        <fullName evidence="11">3,4-dihydroxy-2-butanone 4-phosphate synthase</fullName>
        <shortName evidence="11">DHBP synthase</shortName>
        <ecNumber evidence="11">4.1.99.12</ecNumber>
    </recommendedName>
</protein>
<dbReference type="FunFam" id="3.90.870.10:FF:000001">
    <property type="entry name" value="Riboflavin biosynthesis protein RibBA"/>
    <property type="match status" value="1"/>
</dbReference>
<dbReference type="Pfam" id="PF00926">
    <property type="entry name" value="DHBP_synthase"/>
    <property type="match status" value="1"/>
</dbReference>
<evidence type="ECO:0000256" key="8">
    <source>
        <dbReference type="ARBA" id="ARBA00022842"/>
    </source>
</evidence>
<accession>L7VZT5</accession>
<feature type="binding site" evidence="11">
    <location>
        <begin position="149"/>
        <end position="153"/>
    </location>
    <ligand>
        <name>D-ribulose 5-phosphate</name>
        <dbReference type="ChEBI" id="CHEBI:58121"/>
    </ligand>
</feature>
<evidence type="ECO:0000259" key="12">
    <source>
        <dbReference type="Pfam" id="PF00925"/>
    </source>
</evidence>
<organism evidence="13">
    <name type="scientific">uncultured bacterium A1Q1_fos_565</name>
    <dbReference type="NCBI Taxonomy" id="1256585"/>
    <lineage>
        <taxon>Bacteria</taxon>
        <taxon>environmental samples</taxon>
    </lineage>
</organism>
<keyword evidence="13" id="KW-0378">Hydrolase</keyword>
<feature type="binding site" evidence="11">
    <location>
        <position position="40"/>
    </location>
    <ligand>
        <name>D-ribulose 5-phosphate</name>
        <dbReference type="ChEBI" id="CHEBI:58121"/>
    </ligand>
</feature>
<feature type="site" description="Essential for catalytic activity" evidence="11">
    <location>
        <position position="135"/>
    </location>
</feature>
<comment type="cofactor">
    <cofactor evidence="2">
        <name>Mn(2+)</name>
        <dbReference type="ChEBI" id="CHEBI:29035"/>
    </cofactor>
</comment>
<dbReference type="Gene3D" id="3.40.50.10990">
    <property type="entry name" value="GTP cyclohydrolase II"/>
    <property type="match status" value="1"/>
</dbReference>
<evidence type="ECO:0000256" key="2">
    <source>
        <dbReference type="ARBA" id="ARBA00001936"/>
    </source>
</evidence>
<comment type="cofactor">
    <cofactor evidence="11">
        <name>Mg(2+)</name>
        <dbReference type="ChEBI" id="CHEBI:18420"/>
    </cofactor>
    <cofactor evidence="11">
        <name>Mn(2+)</name>
        <dbReference type="ChEBI" id="CHEBI:29035"/>
    </cofactor>
    <text evidence="11">Binds 2 divalent metal cations per subunit. Magnesium or manganese.</text>
</comment>
<keyword evidence="9 11" id="KW-0464">Manganese</keyword>
<comment type="similarity">
    <text evidence="11">Belongs to the DHBP synthase family.</text>
</comment>
<comment type="catalytic activity">
    <reaction evidence="1 11">
        <text>D-ribulose 5-phosphate = (2S)-2-hydroxy-3-oxobutyl phosphate + formate + H(+)</text>
        <dbReference type="Rhea" id="RHEA:18457"/>
        <dbReference type="ChEBI" id="CHEBI:15378"/>
        <dbReference type="ChEBI" id="CHEBI:15740"/>
        <dbReference type="ChEBI" id="CHEBI:58121"/>
        <dbReference type="ChEBI" id="CHEBI:58830"/>
        <dbReference type="EC" id="4.1.99.12"/>
    </reaction>
</comment>
<dbReference type="InterPro" id="IPR036144">
    <property type="entry name" value="RibA-like_sf"/>
</dbReference>
<keyword evidence="7 11" id="KW-0479">Metal-binding</keyword>
<feature type="domain" description="GTP cyclohydrolase II" evidence="12">
    <location>
        <begin position="235"/>
        <end position="378"/>
    </location>
</feature>
<feature type="binding site" evidence="11">
    <location>
        <begin position="35"/>
        <end position="36"/>
    </location>
    <ligand>
        <name>D-ribulose 5-phosphate</name>
        <dbReference type="ChEBI" id="CHEBI:58121"/>
    </ligand>
</feature>
<dbReference type="InterPro" id="IPR017945">
    <property type="entry name" value="DHBP_synth_RibB-like_a/b_dom"/>
</dbReference>
<dbReference type="GO" id="GO:0030145">
    <property type="term" value="F:manganese ion binding"/>
    <property type="evidence" value="ECO:0007669"/>
    <property type="project" value="UniProtKB-UniRule"/>
</dbReference>
<dbReference type="GO" id="GO:0005829">
    <property type="term" value="C:cytosol"/>
    <property type="evidence" value="ECO:0007669"/>
    <property type="project" value="TreeGrafter"/>
</dbReference>
<dbReference type="PIRSF" id="PIRSF001259">
    <property type="entry name" value="RibA"/>
    <property type="match status" value="1"/>
</dbReference>
<evidence type="ECO:0000256" key="7">
    <source>
        <dbReference type="ARBA" id="ARBA00022723"/>
    </source>
</evidence>
<dbReference type="GO" id="GO:0008686">
    <property type="term" value="F:3,4-dihydroxy-2-butanone-4-phosphate synthase activity"/>
    <property type="evidence" value="ECO:0007669"/>
    <property type="project" value="UniProtKB-UniRule"/>
</dbReference>
<comment type="similarity">
    <text evidence="5">In the N-terminal section; belongs to the DHBP synthase family.</text>
</comment>
<evidence type="ECO:0000256" key="4">
    <source>
        <dbReference type="ARBA" id="ARBA00004904"/>
    </source>
</evidence>
<dbReference type="InterPro" id="IPR032677">
    <property type="entry name" value="GTP_cyclohydro_II"/>
</dbReference>
<keyword evidence="8 11" id="KW-0460">Magnesium</keyword>
<reference evidence="13" key="1">
    <citation type="submission" date="2012-09" db="EMBL/GenBank/DDBJ databases">
        <title>Metagenomic Characterization of a Microbial Community in Wastewater Detects High Levels of Antibiotic Resistance.</title>
        <authorList>
            <person name="Abrams M."/>
            <person name="Caldwell A."/>
            <person name="Vandaei E."/>
            <person name="Lee W."/>
            <person name="Perrott J."/>
            <person name="Khan S.Y."/>
            <person name="Ta J."/>
            <person name="Romero D."/>
            <person name="Nguyen V."/>
            <person name="Pourmand N."/>
            <person name="Ouverney C.C."/>
        </authorList>
    </citation>
    <scope>NUCLEOTIDE SEQUENCE</scope>
</reference>
<feature type="binding site" evidence="11">
    <location>
        <position position="152"/>
    </location>
    <ligand>
        <name>Mg(2+)</name>
        <dbReference type="ChEBI" id="CHEBI:18420"/>
        <label>2</label>
    </ligand>
</feature>
<evidence type="ECO:0000256" key="9">
    <source>
        <dbReference type="ARBA" id="ARBA00023211"/>
    </source>
</evidence>
<dbReference type="Gene3D" id="3.90.870.10">
    <property type="entry name" value="DHBP synthase"/>
    <property type="match status" value="1"/>
</dbReference>
<keyword evidence="10 11" id="KW-0456">Lyase</keyword>
<name>L7VZT5_9BACT</name>
<dbReference type="HAMAP" id="MF_00180">
    <property type="entry name" value="RibB"/>
    <property type="match status" value="1"/>
</dbReference>
<feature type="binding site" evidence="11">
    <location>
        <position position="36"/>
    </location>
    <ligand>
        <name>Mg(2+)</name>
        <dbReference type="ChEBI" id="CHEBI:18420"/>
        <label>2</label>
    </ligand>
</feature>
<dbReference type="EC" id="4.1.99.12" evidence="11"/>
<comment type="function">
    <text evidence="3 11">Catalyzes the conversion of D-ribulose 5-phosphate to formate and 3,4-dihydroxy-2-butanone 4-phosphate.</text>
</comment>
<dbReference type="PANTHER" id="PTHR21327">
    <property type="entry name" value="GTP CYCLOHYDROLASE II-RELATED"/>
    <property type="match status" value="1"/>
</dbReference>
<feature type="binding site" evidence="11">
    <location>
        <position position="36"/>
    </location>
    <ligand>
        <name>Mg(2+)</name>
        <dbReference type="ChEBI" id="CHEBI:18420"/>
        <label>1</label>
    </ligand>
</feature>
<dbReference type="SUPFAM" id="SSF142695">
    <property type="entry name" value="RibA-like"/>
    <property type="match status" value="1"/>
</dbReference>
<dbReference type="PANTHER" id="PTHR21327:SF18">
    <property type="entry name" value="3,4-DIHYDROXY-2-BUTANONE 4-PHOSPHATE SYNTHASE"/>
    <property type="match status" value="1"/>
</dbReference>
<evidence type="ECO:0000256" key="1">
    <source>
        <dbReference type="ARBA" id="ARBA00000141"/>
    </source>
</evidence>
<sequence>MHAVTNTTERAARVERALADIAAGKMVILVDDEDRENEGDLVMAADKVTPEAINFMARFGRGLICLTLTEEWADHLQLPLQSGRSGGPPLGTAFTVSIEARQGVTSGISAADRAHTILTAVAKNARPEDLVTPGHIFPLRAKRGGTLVRTGHTEGSVDLMRLAKQTPASVICEIMNDDGTMARMPDLLRFAEVHGLLVLSIADIIEHRLQTESLVEKVEEFALTPTIFGVPAKPFSGALFRTPIEPTEYLALWLGDLSVDDPVLTRVQTASLPGDVFGAQGCDSGAQLQAALRIIEAAGRGVLLYVFPTGRFSVREDLRAHLLRKTDSNPSGNKLRDFGLGAQVLRELGVKSIRLLTNNPKKIAGLTGHGLKLVESIPLNP</sequence>
<evidence type="ECO:0000256" key="11">
    <source>
        <dbReference type="HAMAP-Rule" id="MF_00180"/>
    </source>
</evidence>
<evidence type="ECO:0000256" key="10">
    <source>
        <dbReference type="ARBA" id="ARBA00023239"/>
    </source>
</evidence>
<dbReference type="NCBIfam" id="TIGR00506">
    <property type="entry name" value="ribB"/>
    <property type="match status" value="1"/>
</dbReference>
<proteinExistence type="inferred from homology"/>
<dbReference type="GO" id="GO:0003935">
    <property type="term" value="F:GTP cyclohydrolase II activity"/>
    <property type="evidence" value="ECO:0007669"/>
    <property type="project" value="TreeGrafter"/>
</dbReference>
<dbReference type="InterPro" id="IPR000422">
    <property type="entry name" value="DHBP_synthase_RibB"/>
</dbReference>
<dbReference type="UniPathway" id="UPA00275">
    <property type="reaction ID" value="UER00399"/>
</dbReference>
<evidence type="ECO:0000313" key="13">
    <source>
        <dbReference type="EMBL" id="AGC72643.1"/>
    </source>
</evidence>
<keyword evidence="6 11" id="KW-0686">Riboflavin biosynthesis</keyword>
<dbReference type="SUPFAM" id="SSF55821">
    <property type="entry name" value="YrdC/RibB"/>
    <property type="match status" value="1"/>
</dbReference>
<dbReference type="EMBL" id="JX649908">
    <property type="protein sequence ID" value="AGC72643.1"/>
    <property type="molecule type" value="Genomic_DNA"/>
</dbReference>
<gene>
    <name evidence="11" type="primary">ribB</name>
</gene>
<evidence type="ECO:0000256" key="3">
    <source>
        <dbReference type="ARBA" id="ARBA00002284"/>
    </source>
</evidence>
<dbReference type="GO" id="GO:0009231">
    <property type="term" value="P:riboflavin biosynthetic process"/>
    <property type="evidence" value="ECO:0007669"/>
    <property type="project" value="UniProtKB-UniRule"/>
</dbReference>
<feature type="site" description="Essential for catalytic activity" evidence="11">
    <location>
        <position position="173"/>
    </location>
</feature>